<keyword evidence="2" id="KW-1185">Reference proteome</keyword>
<reference evidence="1 2" key="1">
    <citation type="submission" date="2021-06" db="EMBL/GenBank/DDBJ databases">
        <authorList>
            <person name="Sun Q."/>
            <person name="Li D."/>
        </authorList>
    </citation>
    <scope>NUCLEOTIDE SEQUENCE [LARGE SCALE GENOMIC DNA]</scope>
    <source>
        <strain evidence="1 2">MSJ-2</strain>
    </source>
</reference>
<dbReference type="PANTHER" id="PTHR12993:SF29">
    <property type="entry name" value="BLR3841 PROTEIN"/>
    <property type="match status" value="1"/>
</dbReference>
<gene>
    <name evidence="1" type="ORF">KQI82_00195</name>
</gene>
<sequence length="241" mass="27052">MNQDRLMVVAAHVGDLVWRCGGTVAKYAAAGLPVKVIILSYGLRGESTSLWKDPTRTWEDAKQRRHAEAEAIVNALGVKEAEYWDLVDYPLSASQELTERLAGSVRAFAPTILLTHDRNRDVMNQDHGLAAELVWQASILAGAAGFRDGQAPVSVTCMFGFEPHMPDMSGFQPDIYIDITDVWNIKQQAMLCNETQKGIIENYVAKAQMRANHFRRMGGRKTCQYAECFSRFYPAFADWLF</sequence>
<protein>
    <submittedName>
        <fullName evidence="1">PIG-L family deacetylase</fullName>
    </submittedName>
</protein>
<dbReference type="Proteomes" id="UP000787672">
    <property type="component" value="Unassembled WGS sequence"/>
</dbReference>
<accession>A0ABS6F4Y3</accession>
<dbReference type="InterPro" id="IPR003737">
    <property type="entry name" value="GlcNAc_PI_deacetylase-related"/>
</dbReference>
<dbReference type="EMBL" id="JAHLQN010000001">
    <property type="protein sequence ID" value="MBU5625354.1"/>
    <property type="molecule type" value="Genomic_DNA"/>
</dbReference>
<comment type="caution">
    <text evidence="1">The sequence shown here is derived from an EMBL/GenBank/DDBJ whole genome shotgun (WGS) entry which is preliminary data.</text>
</comment>
<evidence type="ECO:0000313" key="2">
    <source>
        <dbReference type="Proteomes" id="UP000787672"/>
    </source>
</evidence>
<dbReference type="RefSeq" id="WP_216557020.1">
    <property type="nucleotide sequence ID" value="NZ_JAHLQN010000001.1"/>
</dbReference>
<dbReference type="PANTHER" id="PTHR12993">
    <property type="entry name" value="N-ACETYLGLUCOSAMINYL-PHOSPHATIDYLINOSITOL DE-N-ACETYLASE-RELATED"/>
    <property type="match status" value="1"/>
</dbReference>
<dbReference type="Pfam" id="PF02585">
    <property type="entry name" value="PIG-L"/>
    <property type="match status" value="1"/>
</dbReference>
<evidence type="ECO:0000313" key="1">
    <source>
        <dbReference type="EMBL" id="MBU5625354.1"/>
    </source>
</evidence>
<organism evidence="1 2">
    <name type="scientific">Dysosmobacter acutus</name>
    <dbReference type="NCBI Taxonomy" id="2841504"/>
    <lineage>
        <taxon>Bacteria</taxon>
        <taxon>Bacillati</taxon>
        <taxon>Bacillota</taxon>
        <taxon>Clostridia</taxon>
        <taxon>Eubacteriales</taxon>
        <taxon>Oscillospiraceae</taxon>
        <taxon>Dysosmobacter</taxon>
    </lineage>
</organism>
<proteinExistence type="predicted"/>
<name>A0ABS6F4Y3_9FIRM</name>